<proteinExistence type="inferred from homology"/>
<dbReference type="Proteomes" id="UP000198888">
    <property type="component" value="Unassembled WGS sequence"/>
</dbReference>
<dbReference type="InterPro" id="IPR013785">
    <property type="entry name" value="Aldolase_TIM"/>
</dbReference>
<dbReference type="EMBL" id="FNYR01000023">
    <property type="protein sequence ID" value="SEJ12518.1"/>
    <property type="molecule type" value="Genomic_DNA"/>
</dbReference>
<evidence type="ECO:0000256" key="1">
    <source>
        <dbReference type="ARBA" id="ARBA00006007"/>
    </source>
</evidence>
<accession>A0A1H6W6C3</accession>
<dbReference type="PANTHER" id="PTHR21381:SF3">
    <property type="entry name" value="SGC REGION PROTEIN SGCQ-RELATED"/>
    <property type="match status" value="1"/>
</dbReference>
<comment type="similarity">
    <text evidence="1">Belongs to the BtpA family.</text>
</comment>
<dbReference type="STRING" id="1073996.SAMN05444271_12318"/>
<dbReference type="InterPro" id="IPR011060">
    <property type="entry name" value="RibuloseP-bd_barrel"/>
</dbReference>
<dbReference type="Pfam" id="PF03437">
    <property type="entry name" value="BtpA"/>
    <property type="match status" value="1"/>
</dbReference>
<dbReference type="AlphaFoldDB" id="A0A1H6W6C3"/>
<keyword evidence="3" id="KW-1185">Reference proteome</keyword>
<organism evidence="2 3">
    <name type="scientific">Halohasta litchfieldiae</name>
    <dbReference type="NCBI Taxonomy" id="1073996"/>
    <lineage>
        <taxon>Archaea</taxon>
        <taxon>Methanobacteriati</taxon>
        <taxon>Methanobacteriota</taxon>
        <taxon>Stenosarchaea group</taxon>
        <taxon>Halobacteria</taxon>
        <taxon>Halobacteriales</taxon>
        <taxon>Haloferacaceae</taxon>
        <taxon>Halohasta</taxon>
    </lineage>
</organism>
<dbReference type="PANTHER" id="PTHR21381">
    <property type="entry name" value="ZGC:162297"/>
    <property type="match status" value="1"/>
</dbReference>
<reference evidence="2 3" key="1">
    <citation type="submission" date="2016-10" db="EMBL/GenBank/DDBJ databases">
        <authorList>
            <person name="de Groot N.N."/>
        </authorList>
    </citation>
    <scope>NUCLEOTIDE SEQUENCE [LARGE SCALE GENOMIC DNA]</scope>
    <source>
        <strain evidence="2 3">DSM 22187</strain>
    </source>
</reference>
<dbReference type="InterPro" id="IPR005137">
    <property type="entry name" value="BtpA"/>
</dbReference>
<evidence type="ECO:0000313" key="2">
    <source>
        <dbReference type="EMBL" id="SEJ12518.1"/>
    </source>
</evidence>
<dbReference type="Gene3D" id="3.20.20.70">
    <property type="entry name" value="Aldolase class I"/>
    <property type="match status" value="1"/>
</dbReference>
<name>A0A1H6W6C3_9EURY</name>
<sequence length="116" mass="11643">MSTSNTPLAAERSVGNQFADLVERGLADGVIVSGAGTGAAVDTDTLERIAAARSDRGLSTPLFVGSGLTADSVDQLLAVADGAIVGTALKDGGQTTNPIDVDRVEALMTAVEAVRT</sequence>
<evidence type="ECO:0008006" key="4">
    <source>
        <dbReference type="Google" id="ProtNLM"/>
    </source>
</evidence>
<protein>
    <recommendedName>
        <fullName evidence="4">Phosphorybosylanthranilate isomerase</fullName>
    </recommendedName>
</protein>
<evidence type="ECO:0000313" key="3">
    <source>
        <dbReference type="Proteomes" id="UP000198888"/>
    </source>
</evidence>
<dbReference type="SUPFAM" id="SSF51366">
    <property type="entry name" value="Ribulose-phoshate binding barrel"/>
    <property type="match status" value="1"/>
</dbReference>
<gene>
    <name evidence="2" type="ORF">SAMN05444271_12318</name>
</gene>